<keyword evidence="5" id="KW-1185">Reference proteome</keyword>
<protein>
    <submittedName>
        <fullName evidence="4">Aldehyde dehydrogenase (NAD+)</fullName>
    </submittedName>
</protein>
<dbReference type="InterPro" id="IPR016161">
    <property type="entry name" value="Ald_DH/histidinol_DH"/>
</dbReference>
<comment type="similarity">
    <text evidence="1">Belongs to the aldehyde dehydrogenase family.</text>
</comment>
<evidence type="ECO:0000313" key="4">
    <source>
        <dbReference type="EMBL" id="RMB13048.1"/>
    </source>
</evidence>
<reference evidence="4 5" key="1">
    <citation type="submission" date="2018-10" db="EMBL/GenBank/DDBJ databases">
        <title>Genomic Encyclopedia of Archaeal and Bacterial Type Strains, Phase II (KMG-II): from individual species to whole genera.</title>
        <authorList>
            <person name="Goeker M."/>
        </authorList>
    </citation>
    <scope>NUCLEOTIDE SEQUENCE [LARGE SCALE GENOMIC DNA]</scope>
    <source>
        <strain evidence="4 5">DSM 25217</strain>
    </source>
</reference>
<dbReference type="PANTHER" id="PTHR42804:SF1">
    <property type="entry name" value="ALDEHYDE DEHYDROGENASE-RELATED"/>
    <property type="match status" value="1"/>
</dbReference>
<feature type="domain" description="Aldehyde dehydrogenase" evidence="3">
    <location>
        <begin position="13"/>
        <end position="474"/>
    </location>
</feature>
<organism evidence="4 5">
    <name type="scientific">Eilatimonas milleporae</name>
    <dbReference type="NCBI Taxonomy" id="911205"/>
    <lineage>
        <taxon>Bacteria</taxon>
        <taxon>Pseudomonadati</taxon>
        <taxon>Pseudomonadota</taxon>
        <taxon>Alphaproteobacteria</taxon>
        <taxon>Kordiimonadales</taxon>
        <taxon>Kordiimonadaceae</taxon>
        <taxon>Eilatimonas</taxon>
    </lineage>
</organism>
<dbReference type="FunFam" id="3.40.605.10:FF:000007">
    <property type="entry name" value="NAD/NADP-dependent betaine aldehyde dehydrogenase"/>
    <property type="match status" value="1"/>
</dbReference>
<evidence type="ECO:0000313" key="5">
    <source>
        <dbReference type="Proteomes" id="UP000271227"/>
    </source>
</evidence>
<evidence type="ECO:0000259" key="3">
    <source>
        <dbReference type="Pfam" id="PF00171"/>
    </source>
</evidence>
<dbReference type="InParanoid" id="A0A3M0CUR4"/>
<dbReference type="Pfam" id="PF00171">
    <property type="entry name" value="Aldedh"/>
    <property type="match status" value="1"/>
</dbReference>
<name>A0A3M0CUR4_9PROT</name>
<dbReference type="SUPFAM" id="SSF53720">
    <property type="entry name" value="ALDH-like"/>
    <property type="match status" value="1"/>
</dbReference>
<sequence length="485" mass="51339">MRMLDSHYIGGQWVRDHEERHRTIVNPATGEPSGHMRLGDAADVDRAVAAARAAFAAFSRTTRQDRLDLLDALIAEYQAAIDDMAARITEEMGAPAVFARKVQAPSGLGHLMTARKMLETFSFHEDRGSTRVAREPVGVVGMITPWNWPINQITCKVAPAIATGCTMVLKPSEVAPYSAELFAEIVDRAGVPAGVFNMIWGEGPTVGQAIAAHPDVDMVSITGSTRAGRAVQAAGADTIKRVTQELGGKSANILLDDLSDDAFVSAVTRDTLGVMMNTGQTCTARTRMFVPRDRMDRAAETAAAAAATVVTGAPGDAATQMGPISHRDQYEKVQSLIEKGMAEGARLVAGGPGRPQGAPNGGFFVQPTVFADVTPDMTIAREEIFGPVLSILPYDSEEEAVAMANDSPYGLAGAVTAADAGRARDVAQSLRTGIVHINGAPNDITAPFGGYKQSGNGREWGDYAFHDYLEVKAIMGFADDAGHAA</sequence>
<proteinExistence type="inferred from homology"/>
<dbReference type="Gene3D" id="3.40.309.10">
    <property type="entry name" value="Aldehyde Dehydrogenase, Chain A, domain 2"/>
    <property type="match status" value="1"/>
</dbReference>
<dbReference type="GO" id="GO:0016620">
    <property type="term" value="F:oxidoreductase activity, acting on the aldehyde or oxo group of donors, NAD or NADP as acceptor"/>
    <property type="evidence" value="ECO:0007669"/>
    <property type="project" value="InterPro"/>
</dbReference>
<dbReference type="AlphaFoldDB" id="A0A3M0CUR4"/>
<accession>A0A3M0CUR4</accession>
<evidence type="ECO:0000256" key="2">
    <source>
        <dbReference type="ARBA" id="ARBA00023002"/>
    </source>
</evidence>
<dbReference type="InterPro" id="IPR016163">
    <property type="entry name" value="Ald_DH_C"/>
</dbReference>
<evidence type="ECO:0000256" key="1">
    <source>
        <dbReference type="ARBA" id="ARBA00009986"/>
    </source>
</evidence>
<dbReference type="InterPro" id="IPR016162">
    <property type="entry name" value="Ald_DH_N"/>
</dbReference>
<dbReference type="EMBL" id="REFR01000001">
    <property type="protein sequence ID" value="RMB13048.1"/>
    <property type="molecule type" value="Genomic_DNA"/>
</dbReference>
<gene>
    <name evidence="4" type="ORF">BXY39_0041</name>
</gene>
<dbReference type="CDD" id="cd07138">
    <property type="entry name" value="ALDH_CddD_SSP0762"/>
    <property type="match status" value="1"/>
</dbReference>
<keyword evidence="2" id="KW-0560">Oxidoreductase</keyword>
<comment type="caution">
    <text evidence="4">The sequence shown here is derived from an EMBL/GenBank/DDBJ whole genome shotgun (WGS) entry which is preliminary data.</text>
</comment>
<dbReference type="PANTHER" id="PTHR42804">
    <property type="entry name" value="ALDEHYDE DEHYDROGENASE"/>
    <property type="match status" value="1"/>
</dbReference>
<dbReference type="RefSeq" id="WP_121936832.1">
    <property type="nucleotide sequence ID" value="NZ_REFR01000001.1"/>
</dbReference>
<dbReference type="Proteomes" id="UP000271227">
    <property type="component" value="Unassembled WGS sequence"/>
</dbReference>
<dbReference type="OrthoDB" id="9772584at2"/>
<dbReference type="InterPro" id="IPR015590">
    <property type="entry name" value="Aldehyde_DH_dom"/>
</dbReference>
<dbReference type="Gene3D" id="3.40.605.10">
    <property type="entry name" value="Aldehyde Dehydrogenase, Chain A, domain 1"/>
    <property type="match status" value="1"/>
</dbReference>